<dbReference type="EMBL" id="BAAAVI010000023">
    <property type="protein sequence ID" value="GAA2874516.1"/>
    <property type="molecule type" value="Genomic_DNA"/>
</dbReference>
<dbReference type="Proteomes" id="UP001500831">
    <property type="component" value="Unassembled WGS sequence"/>
</dbReference>
<accession>A0ABP6IFS2</accession>
<evidence type="ECO:0000313" key="3">
    <source>
        <dbReference type="Proteomes" id="UP001500831"/>
    </source>
</evidence>
<feature type="region of interest" description="Disordered" evidence="1">
    <location>
        <begin position="262"/>
        <end position="292"/>
    </location>
</feature>
<dbReference type="RefSeq" id="WP_344972586.1">
    <property type="nucleotide sequence ID" value="NZ_BAAAVI010000023.1"/>
</dbReference>
<sequence>MGGEEVARLRALRAAAIGAGREPEWRRTLLDALLSRCADQDVPGATSRADLDEAAEHAAWLLARDCDRESFSSVGRVHEIRWELFGDPADRDVAITMLSEADDLRAEDGWFSTADHAALAELLLGRHADRGLPYDLDAAIDRLRAALDGCDDRVSGLYLRYRLGMALAVRSAGPRAGAADLGEAADVLGGVLPELPAGDPVAHETAVVLGRLLRTRGPAGHRAASRKPPAAWVLALARACASAARARCPGGGARLRGVARHPTRAAGWTAPGDPLRPPVKADRPEREAGPAR</sequence>
<reference evidence="3" key="1">
    <citation type="journal article" date="2019" name="Int. J. Syst. Evol. Microbiol.">
        <title>The Global Catalogue of Microorganisms (GCM) 10K type strain sequencing project: providing services to taxonomists for standard genome sequencing and annotation.</title>
        <authorList>
            <consortium name="The Broad Institute Genomics Platform"/>
            <consortium name="The Broad Institute Genome Sequencing Center for Infectious Disease"/>
            <person name="Wu L."/>
            <person name="Ma J."/>
        </authorList>
    </citation>
    <scope>NUCLEOTIDE SEQUENCE [LARGE SCALE GENOMIC DNA]</scope>
    <source>
        <strain evidence="3">JCM 6242</strain>
    </source>
</reference>
<proteinExistence type="predicted"/>
<protein>
    <submittedName>
        <fullName evidence="2">Uncharacterized protein</fullName>
    </submittedName>
</protein>
<gene>
    <name evidence="2" type="ORF">GCM10010517_35210</name>
</gene>
<feature type="compositionally biased region" description="Basic and acidic residues" evidence="1">
    <location>
        <begin position="279"/>
        <end position="292"/>
    </location>
</feature>
<keyword evidence="3" id="KW-1185">Reference proteome</keyword>
<name>A0ABP6IFS2_9ACTN</name>
<organism evidence="2 3">
    <name type="scientific">Streptosporangium fragile</name>
    <dbReference type="NCBI Taxonomy" id="46186"/>
    <lineage>
        <taxon>Bacteria</taxon>
        <taxon>Bacillati</taxon>
        <taxon>Actinomycetota</taxon>
        <taxon>Actinomycetes</taxon>
        <taxon>Streptosporangiales</taxon>
        <taxon>Streptosporangiaceae</taxon>
        <taxon>Streptosporangium</taxon>
    </lineage>
</organism>
<comment type="caution">
    <text evidence="2">The sequence shown here is derived from an EMBL/GenBank/DDBJ whole genome shotgun (WGS) entry which is preliminary data.</text>
</comment>
<evidence type="ECO:0000313" key="2">
    <source>
        <dbReference type="EMBL" id="GAA2874516.1"/>
    </source>
</evidence>
<evidence type="ECO:0000256" key="1">
    <source>
        <dbReference type="SAM" id="MobiDB-lite"/>
    </source>
</evidence>